<dbReference type="GO" id="GO:0008139">
    <property type="term" value="F:nuclear localization sequence binding"/>
    <property type="evidence" value="ECO:0007669"/>
    <property type="project" value="EnsemblFungi"/>
</dbReference>
<dbReference type="eggNOG" id="KOG4210">
    <property type="taxonomic scope" value="Eukaryota"/>
</dbReference>
<dbReference type="InterPro" id="IPR050502">
    <property type="entry name" value="Euk_RNA-bind_prot"/>
</dbReference>
<keyword evidence="6" id="KW-1185">Reference proteome</keyword>
<feature type="compositionally biased region" description="Acidic residues" evidence="3">
    <location>
        <begin position="89"/>
        <end position="105"/>
    </location>
</feature>
<dbReference type="STRING" id="655863.F0XDB2"/>
<feature type="domain" description="RRM" evidence="4">
    <location>
        <begin position="166"/>
        <end position="244"/>
    </location>
</feature>
<name>F0XDB2_GROCL</name>
<sequence length="413" mass="43843">MGKTKEVKVKKSAEAAAPKTVKAAATPSKKSAKVSKKSKKEESSSESESEEESASEASADSEDSDDSESEAEEKPKTKTNGAKAKKEESDSDSDDSDDSADEKEESTDKSDAKKDSDSENDSDDSDESDAEEKKTEEEPSKKRKADDEEPAAAKKAKTEEEGETSSTLFVGNLSWNVDDSVLYDEFKGFDGLTGARVITDRETQRSRGFGYVEFDSVEHAQAAFDKMTGYFLDGRELKIDFSTGRAKSNDANPAASRAKKYGDVTSPESDTLFVGNLSFDADEETVSAFFSEVANVKSLRLPTDMESGRPKGFGYVSFYSLEDSKKAFDTLNGQSCAGRNVRLDYSTPKPRTEFGGDRGGRGGRGRGGGFGGGRGGGGGFGGRGRGGGDRGGRGRGGFGGRGGGGFAGKKTTF</sequence>
<evidence type="ECO:0000259" key="4">
    <source>
        <dbReference type="PROSITE" id="PS50102"/>
    </source>
</evidence>
<dbReference type="GO" id="GO:0043047">
    <property type="term" value="F:single-stranded telomeric DNA binding"/>
    <property type="evidence" value="ECO:0007669"/>
    <property type="project" value="EnsemblFungi"/>
</dbReference>
<dbReference type="InParanoid" id="F0XDB2"/>
<evidence type="ECO:0000256" key="1">
    <source>
        <dbReference type="ARBA" id="ARBA00022884"/>
    </source>
</evidence>
<feature type="compositionally biased region" description="Basic and acidic residues" evidence="3">
    <location>
        <begin position="1"/>
        <end position="13"/>
    </location>
</feature>
<evidence type="ECO:0000313" key="5">
    <source>
        <dbReference type="EMBL" id="EFX04343.1"/>
    </source>
</evidence>
<proteinExistence type="predicted"/>
<dbReference type="GO" id="GO:0051276">
    <property type="term" value="P:chromosome organization"/>
    <property type="evidence" value="ECO:0007669"/>
    <property type="project" value="EnsemblFungi"/>
</dbReference>
<dbReference type="Proteomes" id="UP000007796">
    <property type="component" value="Unassembled WGS sequence"/>
</dbReference>
<feature type="compositionally biased region" description="Gly residues" evidence="3">
    <location>
        <begin position="365"/>
        <end position="385"/>
    </location>
</feature>
<dbReference type="SMART" id="SM00360">
    <property type="entry name" value="RRM"/>
    <property type="match status" value="2"/>
</dbReference>
<feature type="compositionally biased region" description="Basic and acidic residues" evidence="3">
    <location>
        <begin position="350"/>
        <end position="360"/>
    </location>
</feature>
<feature type="region of interest" description="Disordered" evidence="3">
    <location>
        <begin position="1"/>
        <end position="166"/>
    </location>
</feature>
<reference evidence="5 6" key="1">
    <citation type="journal article" date="2011" name="Proc. Natl. Acad. Sci. U.S.A.">
        <title>Genome and transcriptome analyses of the mountain pine beetle-fungal symbiont Grosmannia clavigera, a lodgepole pine pathogen.</title>
        <authorList>
            <person name="DiGuistini S."/>
            <person name="Wang Y."/>
            <person name="Liao N.Y."/>
            <person name="Taylor G."/>
            <person name="Tanguay P."/>
            <person name="Feau N."/>
            <person name="Henrissat B."/>
            <person name="Chan S.K."/>
            <person name="Hesse-Orce U."/>
            <person name="Alamouti S.M."/>
            <person name="Tsui C.K.M."/>
            <person name="Docking R.T."/>
            <person name="Levasseur A."/>
            <person name="Haridas S."/>
            <person name="Robertson G."/>
            <person name="Birol I."/>
            <person name="Holt R.A."/>
            <person name="Marra M.A."/>
            <person name="Hamelin R.C."/>
            <person name="Hirst M."/>
            <person name="Jones S.J.M."/>
            <person name="Bohlmann J."/>
            <person name="Breuil C."/>
        </authorList>
    </citation>
    <scope>NUCLEOTIDE SEQUENCE [LARGE SCALE GENOMIC DNA]</scope>
    <source>
        <strain evidence="6">kw1407 / UAMH 11150</strain>
    </source>
</reference>
<dbReference type="PANTHER" id="PTHR48025">
    <property type="entry name" value="OS02G0815200 PROTEIN"/>
    <property type="match status" value="1"/>
</dbReference>
<feature type="compositionally biased region" description="Acidic residues" evidence="3">
    <location>
        <begin position="118"/>
        <end position="130"/>
    </location>
</feature>
<dbReference type="Pfam" id="PF00076">
    <property type="entry name" value="RRM_1"/>
    <property type="match status" value="2"/>
</dbReference>
<feature type="domain" description="RRM" evidence="4">
    <location>
        <begin position="270"/>
        <end position="348"/>
    </location>
</feature>
<feature type="compositionally biased region" description="Basic and acidic residues" evidence="3">
    <location>
        <begin position="131"/>
        <end position="146"/>
    </location>
</feature>
<feature type="region of interest" description="Disordered" evidence="3">
    <location>
        <begin position="341"/>
        <end position="413"/>
    </location>
</feature>
<dbReference type="Gene3D" id="3.30.70.330">
    <property type="match status" value="2"/>
</dbReference>
<dbReference type="InterPro" id="IPR000504">
    <property type="entry name" value="RRM_dom"/>
</dbReference>
<evidence type="ECO:0000256" key="3">
    <source>
        <dbReference type="SAM" id="MobiDB-lite"/>
    </source>
</evidence>
<dbReference type="GO" id="GO:0032040">
    <property type="term" value="C:small-subunit processome"/>
    <property type="evidence" value="ECO:0007669"/>
    <property type="project" value="EnsemblFungi"/>
</dbReference>
<gene>
    <name evidence="5" type="ORF">CMQ_1271</name>
</gene>
<dbReference type="PANTHER" id="PTHR48025:SF1">
    <property type="entry name" value="RRM DOMAIN-CONTAINING PROTEIN"/>
    <property type="match status" value="1"/>
</dbReference>
<dbReference type="InterPro" id="IPR012677">
    <property type="entry name" value="Nucleotide-bd_a/b_plait_sf"/>
</dbReference>
<dbReference type="AlphaFoldDB" id="F0XDB2"/>
<dbReference type="EMBL" id="GL629765">
    <property type="protein sequence ID" value="EFX04343.1"/>
    <property type="molecule type" value="Genomic_DNA"/>
</dbReference>
<feature type="compositionally biased region" description="Low complexity" evidence="3">
    <location>
        <begin position="14"/>
        <end position="29"/>
    </location>
</feature>
<dbReference type="PROSITE" id="PS50102">
    <property type="entry name" value="RRM"/>
    <property type="match status" value="2"/>
</dbReference>
<accession>F0XDB2</accession>
<dbReference type="RefSeq" id="XP_014173825.1">
    <property type="nucleotide sequence ID" value="XM_014318350.1"/>
</dbReference>
<feature type="compositionally biased region" description="Acidic residues" evidence="3">
    <location>
        <begin position="44"/>
        <end position="71"/>
    </location>
</feature>
<organism evidence="6">
    <name type="scientific">Grosmannia clavigera (strain kw1407 / UAMH 11150)</name>
    <name type="common">Blue stain fungus</name>
    <name type="synonym">Graphiocladiella clavigera</name>
    <dbReference type="NCBI Taxonomy" id="655863"/>
    <lineage>
        <taxon>Eukaryota</taxon>
        <taxon>Fungi</taxon>
        <taxon>Dikarya</taxon>
        <taxon>Ascomycota</taxon>
        <taxon>Pezizomycotina</taxon>
        <taxon>Sordariomycetes</taxon>
        <taxon>Sordariomycetidae</taxon>
        <taxon>Ophiostomatales</taxon>
        <taxon>Ophiostomataceae</taxon>
        <taxon>Leptographium</taxon>
    </lineage>
</organism>
<feature type="compositionally biased region" description="Basic and acidic residues" evidence="3">
    <location>
        <begin position="106"/>
        <end position="117"/>
    </location>
</feature>
<dbReference type="GO" id="GO:0003729">
    <property type="term" value="F:mRNA binding"/>
    <property type="evidence" value="ECO:0007669"/>
    <property type="project" value="TreeGrafter"/>
</dbReference>
<dbReference type="HOGENOM" id="CLU_026791_0_0_1"/>
<dbReference type="GO" id="GO:0051880">
    <property type="term" value="F:G-quadruplex DNA binding"/>
    <property type="evidence" value="ECO:0007669"/>
    <property type="project" value="EnsemblFungi"/>
</dbReference>
<keyword evidence="1 2" id="KW-0694">RNA-binding</keyword>
<dbReference type="GeneID" id="25974131"/>
<dbReference type="InterPro" id="IPR035979">
    <property type="entry name" value="RBD_domain_sf"/>
</dbReference>
<dbReference type="GO" id="GO:0006310">
    <property type="term" value="P:DNA recombination"/>
    <property type="evidence" value="ECO:0007669"/>
    <property type="project" value="EnsemblFungi"/>
</dbReference>
<protein>
    <submittedName>
        <fullName evidence="5">Nucleolin protein</fullName>
    </submittedName>
</protein>
<dbReference type="SUPFAM" id="SSF54928">
    <property type="entry name" value="RNA-binding domain, RBD"/>
    <property type="match status" value="2"/>
</dbReference>
<evidence type="ECO:0000256" key="2">
    <source>
        <dbReference type="PROSITE-ProRule" id="PRU00176"/>
    </source>
</evidence>
<dbReference type="OrthoDB" id="439808at2759"/>
<evidence type="ECO:0000313" key="6">
    <source>
        <dbReference type="Proteomes" id="UP000007796"/>
    </source>
</evidence>
<dbReference type="GO" id="GO:0005635">
    <property type="term" value="C:nuclear envelope"/>
    <property type="evidence" value="ECO:0007669"/>
    <property type="project" value="EnsemblFungi"/>
</dbReference>
<feature type="compositionally biased region" description="Gly residues" evidence="3">
    <location>
        <begin position="394"/>
        <end position="407"/>
    </location>
</feature>